<dbReference type="Proteomes" id="UP000751190">
    <property type="component" value="Unassembled WGS sequence"/>
</dbReference>
<gene>
    <name evidence="1" type="ORF">KFE25_009371</name>
</gene>
<evidence type="ECO:0000313" key="2">
    <source>
        <dbReference type="Proteomes" id="UP000751190"/>
    </source>
</evidence>
<organism evidence="1 2">
    <name type="scientific">Diacronema lutheri</name>
    <name type="common">Unicellular marine alga</name>
    <name type="synonym">Monochrysis lutheri</name>
    <dbReference type="NCBI Taxonomy" id="2081491"/>
    <lineage>
        <taxon>Eukaryota</taxon>
        <taxon>Haptista</taxon>
        <taxon>Haptophyta</taxon>
        <taxon>Pavlovophyceae</taxon>
        <taxon>Pavlovales</taxon>
        <taxon>Pavlovaceae</taxon>
        <taxon>Diacronema</taxon>
    </lineage>
</organism>
<dbReference type="OrthoDB" id="10542203at2759"/>
<dbReference type="EMBL" id="JAGTXO010000001">
    <property type="protein sequence ID" value="KAG8470950.1"/>
    <property type="molecule type" value="Genomic_DNA"/>
</dbReference>
<name>A0A8J5Y3L8_DIALT</name>
<reference evidence="1" key="1">
    <citation type="submission" date="2021-05" db="EMBL/GenBank/DDBJ databases">
        <title>The genome of the haptophyte Pavlova lutheri (Diacronema luteri, Pavlovales) - a model for lipid biosynthesis in eukaryotic algae.</title>
        <authorList>
            <person name="Hulatt C.J."/>
            <person name="Posewitz M.C."/>
        </authorList>
    </citation>
    <scope>NUCLEOTIDE SEQUENCE</scope>
    <source>
        <strain evidence="1">NIVA-4/92</strain>
    </source>
</reference>
<keyword evidence="2" id="KW-1185">Reference proteome</keyword>
<dbReference type="AlphaFoldDB" id="A0A8J5Y3L8"/>
<comment type="caution">
    <text evidence="1">The sequence shown here is derived from an EMBL/GenBank/DDBJ whole genome shotgun (WGS) entry which is preliminary data.</text>
</comment>
<evidence type="ECO:0000313" key="1">
    <source>
        <dbReference type="EMBL" id="KAG8470950.1"/>
    </source>
</evidence>
<proteinExistence type="predicted"/>
<sequence>MEVVVSPRPSEVRWLDAHGSRGSRAALWAWLRASGVNAPRARLCPADGDMTTRALAAVRALGPPPVVIRLQSDRGDASIGARSFLVAVAADIAPVIAYARALVRRGASDIVLSDDHANGRIGLMLHRCAPIAVQVLTSREHAVARHVQLLLDRSAAAADVDGPHPHCSRTQTLEQLVWQLGKVYASREPGPAGLFAPDEEWCKARWGCADGERVLRRAELAAWLVHAALLRGRGATAGGGGELYEVHLAFGFDPADGAPAHAEGASDLRELIVVDLRRLGTLPSPASSPGFAAALRGGGGSTCRRANRLVGPRCAMGGSEDGCEADAHGAQPT</sequence>
<accession>A0A8J5Y3L8</accession>
<protein>
    <submittedName>
        <fullName evidence="1">Uncharacterized protein</fullName>
    </submittedName>
</protein>